<dbReference type="Proteomes" id="UP000003280">
    <property type="component" value="Unassembled WGS sequence"/>
</dbReference>
<dbReference type="AlphaFoldDB" id="E0NLC9"/>
<dbReference type="PROSITE" id="PS00092">
    <property type="entry name" value="N6_MTASE"/>
    <property type="match status" value="1"/>
</dbReference>
<dbReference type="InterPro" id="IPR002052">
    <property type="entry name" value="DNA_methylase_N6_adenine_CS"/>
</dbReference>
<dbReference type="InterPro" id="IPR002295">
    <property type="entry name" value="N4/N6-MTase_EcoPI_Mod-like"/>
</dbReference>
<dbReference type="STRING" id="862517.HMPREF9225_0968"/>
<dbReference type="HOGENOM" id="CLU_024927_10_4_9"/>
<dbReference type="OrthoDB" id="9773571at2"/>
<keyword evidence="5" id="KW-0680">Restriction system</keyword>
<evidence type="ECO:0000256" key="1">
    <source>
        <dbReference type="ARBA" id="ARBA00006594"/>
    </source>
</evidence>
<evidence type="ECO:0000256" key="3">
    <source>
        <dbReference type="ARBA" id="ARBA00022679"/>
    </source>
</evidence>
<evidence type="ECO:0000256" key="4">
    <source>
        <dbReference type="ARBA" id="ARBA00022691"/>
    </source>
</evidence>
<dbReference type="RefSeq" id="WP_008901782.1">
    <property type="nucleotide sequence ID" value="NZ_GL397071.1"/>
</dbReference>
<dbReference type="EMBL" id="AEEH01000038">
    <property type="protein sequence ID" value="EFM25405.1"/>
    <property type="molecule type" value="Genomic_DNA"/>
</dbReference>
<comment type="caution">
    <text evidence="7">The sequence shown here is derived from an EMBL/GenBank/DDBJ whole genome shotgun (WGS) entry which is preliminary data.</text>
</comment>
<dbReference type="eggNOG" id="COG2189">
    <property type="taxonomic scope" value="Bacteria"/>
</dbReference>
<reference evidence="7 8" key="1">
    <citation type="submission" date="2010-07" db="EMBL/GenBank/DDBJ databases">
        <authorList>
            <person name="Muzny D."/>
            <person name="Qin X."/>
            <person name="Deng J."/>
            <person name="Jiang H."/>
            <person name="Liu Y."/>
            <person name="Qu J."/>
            <person name="Song X.-Z."/>
            <person name="Zhang L."/>
            <person name="Thornton R."/>
            <person name="Coyle M."/>
            <person name="Francisco L."/>
            <person name="Jackson L."/>
            <person name="Javaid M."/>
            <person name="Korchina V."/>
            <person name="Kovar C."/>
            <person name="Mata R."/>
            <person name="Mathew T."/>
            <person name="Ngo R."/>
            <person name="Nguyen L."/>
            <person name="Nguyen N."/>
            <person name="Okwuonu G."/>
            <person name="Ongeri F."/>
            <person name="Pham C."/>
            <person name="Simmons D."/>
            <person name="Wilczek-Boney K."/>
            <person name="Hale W."/>
            <person name="Jakkamsetti A."/>
            <person name="Pham P."/>
            <person name="Ruth R."/>
            <person name="San Lucas F."/>
            <person name="Warren J."/>
            <person name="Zhang J."/>
            <person name="Zhao Z."/>
            <person name="Zhou C."/>
            <person name="Zhu D."/>
            <person name="Lee S."/>
            <person name="Bess C."/>
            <person name="Blankenburg K."/>
            <person name="Forbes L."/>
            <person name="Fu Q."/>
            <person name="Gubbala S."/>
            <person name="Hirani K."/>
            <person name="Jayaseelan J.C."/>
            <person name="Lara F."/>
            <person name="Munidasa M."/>
            <person name="Palculict T."/>
            <person name="Patil S."/>
            <person name="Pu L.-L."/>
            <person name="Saada N."/>
            <person name="Tang L."/>
            <person name="Weissenberger G."/>
            <person name="Zhu Y."/>
            <person name="Hemphill L."/>
            <person name="Shang Y."/>
            <person name="Youmans B."/>
            <person name="Ayvaz T."/>
            <person name="Ross M."/>
            <person name="Santibanez J."/>
            <person name="Aqrawi P."/>
            <person name="Gross S."/>
            <person name="Joshi V."/>
            <person name="Fowler G."/>
            <person name="Nazareth L."/>
            <person name="Reid J."/>
            <person name="Worley K."/>
            <person name="Petrosino J."/>
            <person name="Highlander S."/>
            <person name="Gibbs R."/>
        </authorList>
    </citation>
    <scope>NUCLEOTIDE SEQUENCE [LARGE SCALE GENOMIC DNA]</scope>
    <source>
        <strain evidence="7 8">ATCC BAA-1640</strain>
    </source>
</reference>
<dbReference type="InterPro" id="IPR029063">
    <property type="entry name" value="SAM-dependent_MTases_sf"/>
</dbReference>
<protein>
    <submittedName>
        <fullName evidence="7">DNA (Cytosine-5-)-methyltransferase</fullName>
    </submittedName>
</protein>
<dbReference type="Pfam" id="PF01555">
    <property type="entry name" value="N6_N4_Mtase"/>
    <property type="match status" value="1"/>
</dbReference>
<dbReference type="GO" id="GO:0032259">
    <property type="term" value="P:methylation"/>
    <property type="evidence" value="ECO:0007669"/>
    <property type="project" value="UniProtKB-KW"/>
</dbReference>
<evidence type="ECO:0000313" key="8">
    <source>
        <dbReference type="Proteomes" id="UP000003280"/>
    </source>
</evidence>
<feature type="domain" description="DNA methylase N-4/N-6" evidence="6">
    <location>
        <begin position="63"/>
        <end position="298"/>
    </location>
</feature>
<keyword evidence="4" id="KW-0949">S-adenosyl-L-methionine</keyword>
<dbReference type="GO" id="GO:0003677">
    <property type="term" value="F:DNA binding"/>
    <property type="evidence" value="ECO:0007669"/>
    <property type="project" value="InterPro"/>
</dbReference>
<keyword evidence="2 7" id="KW-0489">Methyltransferase</keyword>
<organism evidence="7 8">
    <name type="scientific">Peptoniphilus duerdenii ATCC BAA-1640</name>
    <dbReference type="NCBI Taxonomy" id="862517"/>
    <lineage>
        <taxon>Bacteria</taxon>
        <taxon>Bacillati</taxon>
        <taxon>Bacillota</taxon>
        <taxon>Tissierellia</taxon>
        <taxon>Tissierellales</taxon>
        <taxon>Peptoniphilaceae</taxon>
        <taxon>Peptoniphilus</taxon>
    </lineage>
</organism>
<dbReference type="GO" id="GO:0008170">
    <property type="term" value="F:N-methyltransferase activity"/>
    <property type="evidence" value="ECO:0007669"/>
    <property type="project" value="InterPro"/>
</dbReference>
<dbReference type="Gene3D" id="3.40.50.150">
    <property type="entry name" value="Vaccinia Virus protein VP39"/>
    <property type="match status" value="1"/>
</dbReference>
<evidence type="ECO:0000259" key="6">
    <source>
        <dbReference type="Pfam" id="PF01555"/>
    </source>
</evidence>
<name>E0NLC9_9FIRM</name>
<comment type="similarity">
    <text evidence="1">Belongs to the N(4)/N(6)-methyltransferase family.</text>
</comment>
<proteinExistence type="inferred from homology"/>
<evidence type="ECO:0000256" key="5">
    <source>
        <dbReference type="ARBA" id="ARBA00022747"/>
    </source>
</evidence>
<accession>E0NLC9</accession>
<evidence type="ECO:0000313" key="7">
    <source>
        <dbReference type="EMBL" id="EFM25405.1"/>
    </source>
</evidence>
<keyword evidence="3 7" id="KW-0808">Transferase</keyword>
<dbReference type="PRINTS" id="PR00506">
    <property type="entry name" value="D21N6MTFRASE"/>
</dbReference>
<keyword evidence="8" id="KW-1185">Reference proteome</keyword>
<dbReference type="SUPFAM" id="SSF53335">
    <property type="entry name" value="S-adenosyl-L-methionine-dependent methyltransferases"/>
    <property type="match status" value="1"/>
</dbReference>
<gene>
    <name evidence="7" type="ORF">HMPREF9225_0968</name>
</gene>
<evidence type="ECO:0000256" key="2">
    <source>
        <dbReference type="ARBA" id="ARBA00022603"/>
    </source>
</evidence>
<sequence>MSHRITLSDILRDDGSLIKNNAERNLKNNKKIKKILDGNPKNLVVLADGFETINFLKENKILVDLIYIDPPFNTGKTFGIEIDAGDEKIYKDCYEDNLDKDEFLLWMYEILTRLKNLLKETGSIFLHVDYRTSSELKLIMDKVFGDSNFVNEIIWSYKSGGAGKKSFSKKHDNILFYSKDYRQKIFKPLKEKSYNRDFKPYNFKGVKEYKDHLGYYTMVNMKDVWNIDMVGRTSSERVKYPSQKPFELLRRIIESTTEEGMTVLDIFGGSGSTAKAASILKRHYIHGDISEYSCSVAREYLEDATYFSNRKFEFRSEFIDGEFTCEIENGGELKRAYVKKIMVSVDGIQFQDFKEYSEINKAKYNYIYLENIFGKFKVIEVRK</sequence>
<dbReference type="InterPro" id="IPR002941">
    <property type="entry name" value="DNA_methylase_N4/N6"/>
</dbReference>
<dbReference type="GO" id="GO:0009307">
    <property type="term" value="P:DNA restriction-modification system"/>
    <property type="evidence" value="ECO:0007669"/>
    <property type="project" value="UniProtKB-KW"/>
</dbReference>